<dbReference type="Pfam" id="PF00291">
    <property type="entry name" value="PALP"/>
    <property type="match status" value="1"/>
</dbReference>
<dbReference type="InterPro" id="IPR050147">
    <property type="entry name" value="Ser/Thr_Dehydratase"/>
</dbReference>
<comment type="catalytic activity">
    <reaction evidence="4">
        <text>D-serine = pyruvate + NH4(+)</text>
        <dbReference type="Rhea" id="RHEA:13977"/>
        <dbReference type="ChEBI" id="CHEBI:15361"/>
        <dbReference type="ChEBI" id="CHEBI:28938"/>
        <dbReference type="ChEBI" id="CHEBI:35247"/>
        <dbReference type="EC" id="4.3.1.18"/>
    </reaction>
</comment>
<evidence type="ECO:0000313" key="6">
    <source>
        <dbReference type="EMBL" id="XCJ18289.1"/>
    </source>
</evidence>
<dbReference type="GO" id="GO:0030170">
    <property type="term" value="F:pyridoxal phosphate binding"/>
    <property type="evidence" value="ECO:0007669"/>
    <property type="project" value="InterPro"/>
</dbReference>
<comment type="similarity">
    <text evidence="4">Belongs to the serine/threonine dehydratase family. DsdA subfamily.</text>
</comment>
<name>A0AAU8IJU4_9BACL</name>
<protein>
    <recommendedName>
        <fullName evidence="4">Probable D-serine dehydratase</fullName>
        <ecNumber evidence="4">4.3.1.18</ecNumber>
    </recommendedName>
    <alternativeName>
        <fullName evidence="4">D-serine deaminase</fullName>
        <shortName evidence="4">DSD</shortName>
    </alternativeName>
</protein>
<dbReference type="GO" id="GO:0036088">
    <property type="term" value="P:D-serine catabolic process"/>
    <property type="evidence" value="ECO:0007669"/>
    <property type="project" value="TreeGrafter"/>
</dbReference>
<keyword evidence="2 4" id="KW-0663">Pyridoxal phosphate</keyword>
<reference evidence="6" key="1">
    <citation type="submission" date="2024-06" db="EMBL/GenBank/DDBJ databases">
        <authorList>
            <person name="Fan A."/>
            <person name="Zhang F.Y."/>
            <person name="Zhang L."/>
        </authorList>
    </citation>
    <scope>NUCLEOTIDE SEQUENCE</scope>
    <source>
        <strain evidence="6">Y61</strain>
    </source>
</reference>
<gene>
    <name evidence="4" type="primary">dsdA</name>
    <name evidence="6" type="ORF">ABNN70_07600</name>
</gene>
<dbReference type="Gene3D" id="3.40.50.1100">
    <property type="match status" value="2"/>
</dbReference>
<dbReference type="AlphaFoldDB" id="A0AAU8IJU4"/>
<dbReference type="EMBL" id="CP159510">
    <property type="protein sequence ID" value="XCJ18289.1"/>
    <property type="molecule type" value="Genomic_DNA"/>
</dbReference>
<dbReference type="InterPro" id="IPR000634">
    <property type="entry name" value="Ser/Thr_deHydtase_PyrdxlP-BS"/>
</dbReference>
<evidence type="ECO:0000256" key="2">
    <source>
        <dbReference type="ARBA" id="ARBA00022898"/>
    </source>
</evidence>
<dbReference type="PANTHER" id="PTHR48078">
    <property type="entry name" value="THREONINE DEHYDRATASE, MITOCHONDRIAL-RELATED"/>
    <property type="match status" value="1"/>
</dbReference>
<dbReference type="RefSeq" id="WP_353949347.1">
    <property type="nucleotide sequence ID" value="NZ_CP159510.1"/>
</dbReference>
<dbReference type="GO" id="GO:0009097">
    <property type="term" value="P:isoleucine biosynthetic process"/>
    <property type="evidence" value="ECO:0007669"/>
    <property type="project" value="TreeGrafter"/>
</dbReference>
<evidence type="ECO:0000259" key="5">
    <source>
        <dbReference type="Pfam" id="PF00291"/>
    </source>
</evidence>
<evidence type="ECO:0000256" key="1">
    <source>
        <dbReference type="ARBA" id="ARBA00001933"/>
    </source>
</evidence>
<sequence length="443" mass="48551">MAEKIAGKSLAQWLRELPDLQPVIDKKEILWLNPRYGGTGKGVVTASDVTEAEARLRRFAPYLKTVFPETRAAHGLIESPFYPVPKMRDWLEASSGIRIPGRLMMKADSELPVSGSIKARGGIYEVLKTAEQLAVRAGLLSETDDYAKLAHPDFRRFFSKYALAVGSTGNLGLSIGIVGSKLGFRTTVHMSHDARQWKKDLLREKGAMVREYPDDYSVAIREGRKKALSDPYGHFIDDENSKDLFAGYATAGMRLKKQFDAAGIKVDAHHPLFVYLPCGVGGGPGGVTFGLKQAFGTHVHAFFVEPTHAPCFLLGLMTGLDDQVNVKDFGLDNQTAADGLAVPKPSALVGKAAGHLISGCMTIDDRRLFQYLKSLWDTEGHRIEPSAAAGLIGPELLFGTKAGQKYLSDHRLTGKTDQAMHLFWATGGGMVPPEEWKTYYQQV</sequence>
<comment type="cofactor">
    <cofactor evidence="1 4">
        <name>pyridoxal 5'-phosphate</name>
        <dbReference type="ChEBI" id="CHEBI:597326"/>
    </cofactor>
</comment>
<organism evidence="6">
    <name type="scientific">Sporolactobacillus sp. Y61</name>
    <dbReference type="NCBI Taxonomy" id="3160863"/>
    <lineage>
        <taxon>Bacteria</taxon>
        <taxon>Bacillati</taxon>
        <taxon>Bacillota</taxon>
        <taxon>Bacilli</taxon>
        <taxon>Bacillales</taxon>
        <taxon>Sporolactobacillaceae</taxon>
        <taxon>Sporolactobacillus</taxon>
    </lineage>
</organism>
<dbReference type="InterPro" id="IPR011780">
    <property type="entry name" value="D_Ser_am_lyase"/>
</dbReference>
<dbReference type="NCBIfam" id="TIGR02035">
    <property type="entry name" value="D_Ser_am_lyase"/>
    <property type="match status" value="1"/>
</dbReference>
<dbReference type="SUPFAM" id="SSF53686">
    <property type="entry name" value="Tryptophan synthase beta subunit-like PLP-dependent enzymes"/>
    <property type="match status" value="1"/>
</dbReference>
<dbReference type="PANTHER" id="PTHR48078:SF9">
    <property type="entry name" value="D-SERINE DEHYDRATASE"/>
    <property type="match status" value="1"/>
</dbReference>
<feature type="modified residue" description="N6-(pyridoxal phosphate)lysine" evidence="4">
    <location>
        <position position="118"/>
    </location>
</feature>
<dbReference type="InterPro" id="IPR001926">
    <property type="entry name" value="TrpB-like_PALP"/>
</dbReference>
<dbReference type="HAMAP" id="MF_01030">
    <property type="entry name" value="D_Ser_dehydrat"/>
    <property type="match status" value="1"/>
</dbReference>
<dbReference type="GO" id="GO:0008721">
    <property type="term" value="F:D-serine ammonia-lyase activity"/>
    <property type="evidence" value="ECO:0007669"/>
    <property type="project" value="UniProtKB-EC"/>
</dbReference>
<dbReference type="InterPro" id="IPR036052">
    <property type="entry name" value="TrpB-like_PALP_sf"/>
</dbReference>
<dbReference type="GO" id="GO:0016836">
    <property type="term" value="F:hydro-lyase activity"/>
    <property type="evidence" value="ECO:0007669"/>
    <property type="project" value="UniProtKB-UniRule"/>
</dbReference>
<proteinExistence type="inferred from homology"/>
<dbReference type="PROSITE" id="PS00165">
    <property type="entry name" value="DEHYDRATASE_SER_THR"/>
    <property type="match status" value="1"/>
</dbReference>
<dbReference type="EC" id="4.3.1.18" evidence="4"/>
<accession>A0AAU8IJU4</accession>
<dbReference type="NCBIfam" id="NF002823">
    <property type="entry name" value="PRK02991.1"/>
    <property type="match status" value="1"/>
</dbReference>
<evidence type="ECO:0000256" key="3">
    <source>
        <dbReference type="ARBA" id="ARBA00023239"/>
    </source>
</evidence>
<evidence type="ECO:0000256" key="4">
    <source>
        <dbReference type="HAMAP-Rule" id="MF_01030"/>
    </source>
</evidence>
<feature type="domain" description="Tryptophan synthase beta chain-like PALP" evidence="5">
    <location>
        <begin position="101"/>
        <end position="393"/>
    </location>
</feature>
<keyword evidence="3 4" id="KW-0456">Lyase</keyword>